<dbReference type="OrthoDB" id="10604989at2759"/>
<gene>
    <name evidence="1" type="ORF">C2G38_2171768</name>
</gene>
<dbReference type="Proteomes" id="UP000266673">
    <property type="component" value="Unassembled WGS sequence"/>
</dbReference>
<dbReference type="EMBL" id="QKWP01000270">
    <property type="protein sequence ID" value="RIB23279.1"/>
    <property type="molecule type" value="Genomic_DNA"/>
</dbReference>
<accession>A0A397VQJ0</accession>
<sequence length="210" mass="24514">MDENFCVPLNDEQIPTVLVFLMKTMVDIITRDVEFEDLMQREEYSSIDDERSAGYNYRGEVRKVRCGTFECYQKLVRMEYAKEADDTCNADCYNEVISGSRKNKKGSLRTRRKSNKDLYESKTVKLKKLAETDDTNYGICGFKYNDKGEGMEKSRYKTNFDSSESPEFNNRKTWDLNQGRKEARKGTYLASEYGMTQGRKNRSMECTCKT</sequence>
<evidence type="ECO:0000313" key="2">
    <source>
        <dbReference type="Proteomes" id="UP000266673"/>
    </source>
</evidence>
<organism evidence="1 2">
    <name type="scientific">Gigaspora rosea</name>
    <dbReference type="NCBI Taxonomy" id="44941"/>
    <lineage>
        <taxon>Eukaryota</taxon>
        <taxon>Fungi</taxon>
        <taxon>Fungi incertae sedis</taxon>
        <taxon>Mucoromycota</taxon>
        <taxon>Glomeromycotina</taxon>
        <taxon>Glomeromycetes</taxon>
        <taxon>Diversisporales</taxon>
        <taxon>Gigasporaceae</taxon>
        <taxon>Gigaspora</taxon>
    </lineage>
</organism>
<reference evidence="1 2" key="1">
    <citation type="submission" date="2018-06" db="EMBL/GenBank/DDBJ databases">
        <title>Comparative genomics reveals the genomic features of Rhizophagus irregularis, R. cerebriforme, R. diaphanum and Gigaspora rosea, and their symbiotic lifestyle signature.</title>
        <authorList>
            <person name="Morin E."/>
            <person name="San Clemente H."/>
            <person name="Chen E.C.H."/>
            <person name="De La Providencia I."/>
            <person name="Hainaut M."/>
            <person name="Kuo A."/>
            <person name="Kohler A."/>
            <person name="Murat C."/>
            <person name="Tang N."/>
            <person name="Roy S."/>
            <person name="Loubradou J."/>
            <person name="Henrissat B."/>
            <person name="Grigoriev I.V."/>
            <person name="Corradi N."/>
            <person name="Roux C."/>
            <person name="Martin F.M."/>
        </authorList>
    </citation>
    <scope>NUCLEOTIDE SEQUENCE [LARGE SCALE GENOMIC DNA]</scope>
    <source>
        <strain evidence="1 2">DAOM 194757</strain>
    </source>
</reference>
<protein>
    <submittedName>
        <fullName evidence="1">Uncharacterized protein</fullName>
    </submittedName>
</protein>
<keyword evidence="2" id="KW-1185">Reference proteome</keyword>
<dbReference type="AlphaFoldDB" id="A0A397VQJ0"/>
<evidence type="ECO:0000313" key="1">
    <source>
        <dbReference type="EMBL" id="RIB23279.1"/>
    </source>
</evidence>
<comment type="caution">
    <text evidence="1">The sequence shown here is derived from an EMBL/GenBank/DDBJ whole genome shotgun (WGS) entry which is preliminary data.</text>
</comment>
<proteinExistence type="predicted"/>
<name>A0A397VQJ0_9GLOM</name>